<organism evidence="2 3">
    <name type="scientific">Nocardia panacis</name>
    <dbReference type="NCBI Taxonomy" id="2340916"/>
    <lineage>
        <taxon>Bacteria</taxon>
        <taxon>Bacillati</taxon>
        <taxon>Actinomycetota</taxon>
        <taxon>Actinomycetes</taxon>
        <taxon>Mycobacteriales</taxon>
        <taxon>Nocardiaceae</taxon>
        <taxon>Nocardia</taxon>
    </lineage>
</organism>
<feature type="domain" description="Hemerythrin-like" evidence="1">
    <location>
        <begin position="5"/>
        <end position="119"/>
    </location>
</feature>
<dbReference type="AlphaFoldDB" id="A0A3A4KBH1"/>
<dbReference type="InterPro" id="IPR012312">
    <property type="entry name" value="Hemerythrin-like"/>
</dbReference>
<name>A0A3A4KBH1_9NOCA</name>
<dbReference type="OrthoDB" id="3212362at2"/>
<dbReference type="EMBL" id="QZFU01000036">
    <property type="protein sequence ID" value="RJO70800.1"/>
    <property type="molecule type" value="Genomic_DNA"/>
</dbReference>
<evidence type="ECO:0000259" key="1">
    <source>
        <dbReference type="Pfam" id="PF01814"/>
    </source>
</evidence>
<dbReference type="Pfam" id="PF01814">
    <property type="entry name" value="Hemerythrin"/>
    <property type="match status" value="1"/>
</dbReference>
<comment type="caution">
    <text evidence="2">The sequence shown here is derived from an EMBL/GenBank/DDBJ whole genome shotgun (WGS) entry which is preliminary data.</text>
</comment>
<gene>
    <name evidence="2" type="ORF">D5S18_26775</name>
</gene>
<evidence type="ECO:0000313" key="3">
    <source>
        <dbReference type="Proteomes" id="UP000266677"/>
    </source>
</evidence>
<proteinExistence type="predicted"/>
<sequence>MHRDVVELLTEQHEQIRTLLDRLQSQDETADRRTLFAELVRLLVVHESAEEIVVHPVVRRGLFGVEDHVKPRIAEEKAAKLALAELYDLGVDHSEFDIKLADFAESMREHMAREEAGEFTVLRTQISTSKLERMTGSMRWVEAVMPTRPHPHAGETAVANLFAGPPLALFDKARDALRDWLRTQDL</sequence>
<dbReference type="RefSeq" id="WP_120043857.1">
    <property type="nucleotide sequence ID" value="NZ_QZFU01000036.1"/>
</dbReference>
<evidence type="ECO:0000313" key="2">
    <source>
        <dbReference type="EMBL" id="RJO70800.1"/>
    </source>
</evidence>
<dbReference type="Gene3D" id="1.20.120.520">
    <property type="entry name" value="nmb1532 protein domain like"/>
    <property type="match status" value="1"/>
</dbReference>
<dbReference type="Proteomes" id="UP000266677">
    <property type="component" value="Unassembled WGS sequence"/>
</dbReference>
<dbReference type="PANTHER" id="PTHR35585:SF1">
    <property type="entry name" value="HHE DOMAIN PROTEIN (AFU_ORTHOLOGUE AFUA_4G00730)"/>
    <property type="match status" value="1"/>
</dbReference>
<protein>
    <submittedName>
        <fullName evidence="2">Hemerythrin domain-containing protein</fullName>
    </submittedName>
</protein>
<keyword evidence="3" id="KW-1185">Reference proteome</keyword>
<dbReference type="PANTHER" id="PTHR35585">
    <property type="entry name" value="HHE DOMAIN PROTEIN (AFU_ORTHOLOGUE AFUA_4G00730)"/>
    <property type="match status" value="1"/>
</dbReference>
<accession>A0A3A4KBH1</accession>
<reference evidence="2 3" key="1">
    <citation type="submission" date="2018-09" db="EMBL/GenBank/DDBJ databases">
        <title>YIM PH21274 draft genome.</title>
        <authorList>
            <person name="Miao C."/>
        </authorList>
    </citation>
    <scope>NUCLEOTIDE SEQUENCE [LARGE SCALE GENOMIC DNA]</scope>
    <source>
        <strain evidence="2 3">YIM PH 21724</strain>
    </source>
</reference>